<evidence type="ECO:0000256" key="5">
    <source>
        <dbReference type="ARBA" id="ARBA00038359"/>
    </source>
</evidence>
<feature type="transmembrane region" description="Helical" evidence="7">
    <location>
        <begin position="298"/>
        <end position="319"/>
    </location>
</feature>
<feature type="compositionally biased region" description="Polar residues" evidence="6">
    <location>
        <begin position="339"/>
        <end position="352"/>
    </location>
</feature>
<evidence type="ECO:0000256" key="7">
    <source>
        <dbReference type="SAM" id="Phobius"/>
    </source>
</evidence>
<dbReference type="InterPro" id="IPR049326">
    <property type="entry name" value="Rhodopsin_dom_fungi"/>
</dbReference>
<accession>A0A8H6J639</accession>
<evidence type="ECO:0000256" key="2">
    <source>
        <dbReference type="ARBA" id="ARBA00022692"/>
    </source>
</evidence>
<dbReference type="GO" id="GO:0016020">
    <property type="term" value="C:membrane"/>
    <property type="evidence" value="ECO:0007669"/>
    <property type="project" value="UniProtKB-SubCell"/>
</dbReference>
<dbReference type="InterPro" id="IPR052337">
    <property type="entry name" value="SAT4-like"/>
</dbReference>
<evidence type="ECO:0000313" key="10">
    <source>
        <dbReference type="Proteomes" id="UP000639643"/>
    </source>
</evidence>
<evidence type="ECO:0000256" key="6">
    <source>
        <dbReference type="SAM" id="MobiDB-lite"/>
    </source>
</evidence>
<protein>
    <submittedName>
        <fullName evidence="9">Integral membrane protein</fullName>
    </submittedName>
</protein>
<keyword evidence="3 7" id="KW-1133">Transmembrane helix</keyword>
<feature type="transmembrane region" description="Helical" evidence="7">
    <location>
        <begin position="261"/>
        <end position="278"/>
    </location>
</feature>
<keyword evidence="4 7" id="KW-0472">Membrane</keyword>
<feature type="compositionally biased region" description="Basic residues" evidence="6">
    <location>
        <begin position="405"/>
        <end position="414"/>
    </location>
</feature>
<dbReference type="AlphaFoldDB" id="A0A8H6J639"/>
<comment type="subcellular location">
    <subcellularLocation>
        <location evidence="1">Membrane</location>
        <topology evidence="1">Multi-pass membrane protein</topology>
    </subcellularLocation>
</comment>
<reference evidence="9" key="1">
    <citation type="journal article" date="2020" name="Phytopathology">
        <title>Genome Sequence Resources of Colletotrichum truncatum, C. plurivorum, C. musicola, and C. sojae: Four Species Pathogenic to Soybean (Glycine max).</title>
        <authorList>
            <person name="Rogerio F."/>
            <person name="Boufleur T.R."/>
            <person name="Ciampi-Guillardi M."/>
            <person name="Sukno S.A."/>
            <person name="Thon M.R."/>
            <person name="Massola Junior N.S."/>
            <person name="Baroncelli R."/>
        </authorList>
    </citation>
    <scope>NUCLEOTIDE SEQUENCE</scope>
    <source>
        <strain evidence="9">LFN0074</strain>
    </source>
</reference>
<feature type="transmembrane region" description="Helical" evidence="7">
    <location>
        <begin position="92"/>
        <end position="116"/>
    </location>
</feature>
<feature type="transmembrane region" description="Helical" evidence="7">
    <location>
        <begin position="136"/>
        <end position="162"/>
    </location>
</feature>
<dbReference type="PANTHER" id="PTHR33048:SF129">
    <property type="entry name" value="INTEGRAL MEMBRANE PROTEIN-RELATED"/>
    <property type="match status" value="1"/>
</dbReference>
<gene>
    <name evidence="9" type="ORF">CMUS01_14276</name>
</gene>
<feature type="region of interest" description="Disordered" evidence="6">
    <location>
        <begin position="382"/>
        <end position="414"/>
    </location>
</feature>
<dbReference type="Pfam" id="PF20684">
    <property type="entry name" value="Fung_rhodopsin"/>
    <property type="match status" value="1"/>
</dbReference>
<proteinExistence type="inferred from homology"/>
<evidence type="ECO:0000259" key="8">
    <source>
        <dbReference type="Pfam" id="PF20684"/>
    </source>
</evidence>
<comment type="caution">
    <text evidence="9">The sequence shown here is derived from an EMBL/GenBank/DDBJ whole genome shotgun (WGS) entry which is preliminary data.</text>
</comment>
<evidence type="ECO:0000256" key="3">
    <source>
        <dbReference type="ARBA" id="ARBA00022989"/>
    </source>
</evidence>
<feature type="domain" description="Rhodopsin" evidence="8">
    <location>
        <begin position="78"/>
        <end position="317"/>
    </location>
</feature>
<keyword evidence="2 7" id="KW-0812">Transmembrane</keyword>
<sequence length="414" mass="45490">MSNSTGSAKIGKPPSNIRDYNIIRGIYRQYGLTTLDPSLGYVFAAKEPANAVHESKQAAIIAGMVIVMLAIIVPTTARLVVKSRGAQTKFGWDDWVIVAASILAVVYPILQIVVVIDAGAGLHTWERTYDDYQFYSYYLTVCRLLYYPTVGVIKISITLFIRRLVDTAYRTWRIVADIFLGSLVAFVLASIFWGIFVCNPPRAVWDREYAGSLEEPPTCGSTLLSSKVLSIIHVVQSILLLATPIIILWRVRIDLGKKIRLFIIWTAGGLTVAGGLLQQTQPFTSADIFWDYTVILRWTVLDIAMGIVTASLPVLDAAIMGSWHAAKSTLGISNHDRQATNITNKSSTNQGTIGSGQRRPFASSSENIIGKDNGIEMDVVQPAQSNSRTDEQRDSLDVNTTGHDGRKHGVNTIV</sequence>
<dbReference type="PANTHER" id="PTHR33048">
    <property type="entry name" value="PTH11-LIKE INTEGRAL MEMBRANE PROTEIN (AFU_ORTHOLOGUE AFUA_5G11245)"/>
    <property type="match status" value="1"/>
</dbReference>
<feature type="region of interest" description="Disordered" evidence="6">
    <location>
        <begin position="336"/>
        <end position="367"/>
    </location>
</feature>
<organism evidence="9 10">
    <name type="scientific">Colletotrichum musicola</name>
    <dbReference type="NCBI Taxonomy" id="2175873"/>
    <lineage>
        <taxon>Eukaryota</taxon>
        <taxon>Fungi</taxon>
        <taxon>Dikarya</taxon>
        <taxon>Ascomycota</taxon>
        <taxon>Pezizomycotina</taxon>
        <taxon>Sordariomycetes</taxon>
        <taxon>Hypocreomycetidae</taxon>
        <taxon>Glomerellales</taxon>
        <taxon>Glomerellaceae</taxon>
        <taxon>Colletotrichum</taxon>
        <taxon>Colletotrichum orchidearum species complex</taxon>
    </lineage>
</organism>
<evidence type="ECO:0000313" key="9">
    <source>
        <dbReference type="EMBL" id="KAF6806813.1"/>
    </source>
</evidence>
<feature type="transmembrane region" description="Helical" evidence="7">
    <location>
        <begin position="58"/>
        <end position="80"/>
    </location>
</feature>
<dbReference type="EMBL" id="WIGM01001005">
    <property type="protein sequence ID" value="KAF6806813.1"/>
    <property type="molecule type" value="Genomic_DNA"/>
</dbReference>
<comment type="similarity">
    <text evidence="5">Belongs to the SAT4 family.</text>
</comment>
<evidence type="ECO:0000256" key="1">
    <source>
        <dbReference type="ARBA" id="ARBA00004141"/>
    </source>
</evidence>
<keyword evidence="10" id="KW-1185">Reference proteome</keyword>
<dbReference type="OrthoDB" id="444631at2759"/>
<feature type="transmembrane region" description="Helical" evidence="7">
    <location>
        <begin position="174"/>
        <end position="196"/>
    </location>
</feature>
<name>A0A8H6J639_9PEZI</name>
<dbReference type="Proteomes" id="UP000639643">
    <property type="component" value="Unassembled WGS sequence"/>
</dbReference>
<evidence type="ECO:0000256" key="4">
    <source>
        <dbReference type="ARBA" id="ARBA00023136"/>
    </source>
</evidence>
<feature type="transmembrane region" description="Helical" evidence="7">
    <location>
        <begin position="231"/>
        <end position="249"/>
    </location>
</feature>